<dbReference type="Pfam" id="PF16347">
    <property type="entry name" value="SGSH_C"/>
    <property type="match status" value="1"/>
</dbReference>
<keyword evidence="2 5" id="KW-0378">Hydrolase</keyword>
<evidence type="ECO:0000313" key="5">
    <source>
        <dbReference type="EMBL" id="EFS98320.1"/>
    </source>
</evidence>
<name>E4MPV0_CAPOC</name>
<sequence>MLLLTSFYKIVIIKYFFLINLVLKKNCCTFVVHFNTNSFMKKFVFFFGLLYATTVFAQSKPNIILIVSDDHSYQTIGAYNNGTTDATPAIDKLANEGVRFNKAFVTNSICGPSRACILTGKYSHKNGFMDNETSHYNSSQQQFVNLLQQGGYQTAWVGKYHLGDDPKGFDFFKILVDQGRYFNPDFIIEGKKRVNEQGYVSNIIEDEAEKWLDRRDPNKPFCLVVGHKAVHRTWMPDLPELGAYEQVNFPLPDTFFDDYATRKPASLQEMSIGKDMIMGYDLKMFKDEKEEVQDANFSRMTAIQLAHYNDFYNPIRQQYFSANLSGKELAQWKFQRYMRDYLSTVRSMDKNIQRMLDYLEKHKLKDNTVIIYMSDQGFYMGEHGWFDKRWMYEESFRTPMIVSYPKLFPKGTTNDDFVLNIDLAPTFLELAGLPIPADIQGKSFLPLFAKKAKPIRNQIFYHYYENGEHAVSPHFGVRTDRYKLIRYYKRVNTWELFDLKTDPKELNNVYGKKEYLKISKQLEALLLKEIRDKQDDLAEKVFFNKEFPVK</sequence>
<dbReference type="AlphaFoldDB" id="E4MPV0"/>
<gene>
    <name evidence="5" type="ORF">HMPREF1977_0410</name>
</gene>
<keyword evidence="3" id="KW-0472">Membrane</keyword>
<dbReference type="EC" id="3.1.6.-" evidence="5"/>
<keyword evidence="3" id="KW-0812">Transmembrane</keyword>
<dbReference type="HOGENOM" id="CLU_006332_9_3_10"/>
<dbReference type="eggNOG" id="COG3119">
    <property type="taxonomic scope" value="Bacteria"/>
</dbReference>
<protein>
    <submittedName>
        <fullName evidence="5">Arylsulfatase</fullName>
        <ecNumber evidence="5">3.1.6.-</ecNumber>
    </submittedName>
</protein>
<dbReference type="PANTHER" id="PTHR43108:SF6">
    <property type="entry name" value="N-SULPHOGLUCOSAMINE SULPHOHYDROLASE"/>
    <property type="match status" value="1"/>
</dbReference>
<feature type="transmembrane region" description="Helical" evidence="3">
    <location>
        <begin position="43"/>
        <end position="59"/>
    </location>
</feature>
<dbReference type="EMBL" id="AEOH01000010">
    <property type="protein sequence ID" value="EFS98320.1"/>
    <property type="molecule type" value="Genomic_DNA"/>
</dbReference>
<dbReference type="PANTHER" id="PTHR43108">
    <property type="entry name" value="N-ACETYLGLUCOSAMINE-6-SULFATASE FAMILY MEMBER"/>
    <property type="match status" value="1"/>
</dbReference>
<dbReference type="InterPro" id="IPR017850">
    <property type="entry name" value="Alkaline_phosphatase_core_sf"/>
</dbReference>
<evidence type="ECO:0000256" key="3">
    <source>
        <dbReference type="SAM" id="Phobius"/>
    </source>
</evidence>
<comment type="caution">
    <text evidence="5">The sequence shown here is derived from an EMBL/GenBank/DDBJ whole genome shotgun (WGS) entry which is preliminary data.</text>
</comment>
<evidence type="ECO:0000256" key="2">
    <source>
        <dbReference type="ARBA" id="ARBA00022801"/>
    </source>
</evidence>
<dbReference type="InterPro" id="IPR024607">
    <property type="entry name" value="Sulfatase_CS"/>
</dbReference>
<dbReference type="Proteomes" id="UP000005391">
    <property type="component" value="Unassembled WGS sequence"/>
</dbReference>
<accession>E4MPV0</accession>
<proteinExistence type="inferred from homology"/>
<dbReference type="CDD" id="cd16031">
    <property type="entry name" value="G6S_like"/>
    <property type="match status" value="1"/>
</dbReference>
<organism evidence="5 6">
    <name type="scientific">Capnocytophaga ochracea F0287</name>
    <dbReference type="NCBI Taxonomy" id="873517"/>
    <lineage>
        <taxon>Bacteria</taxon>
        <taxon>Pseudomonadati</taxon>
        <taxon>Bacteroidota</taxon>
        <taxon>Flavobacteriia</taxon>
        <taxon>Flavobacteriales</taxon>
        <taxon>Flavobacteriaceae</taxon>
        <taxon>Capnocytophaga</taxon>
    </lineage>
</organism>
<evidence type="ECO:0000313" key="6">
    <source>
        <dbReference type="Proteomes" id="UP000005391"/>
    </source>
</evidence>
<evidence type="ECO:0000259" key="4">
    <source>
        <dbReference type="Pfam" id="PF16347"/>
    </source>
</evidence>
<evidence type="ECO:0000256" key="1">
    <source>
        <dbReference type="ARBA" id="ARBA00008779"/>
    </source>
</evidence>
<feature type="transmembrane region" description="Helical" evidence="3">
    <location>
        <begin position="6"/>
        <end position="23"/>
    </location>
</feature>
<dbReference type="PROSITE" id="PS00523">
    <property type="entry name" value="SULFATASE_1"/>
    <property type="match status" value="1"/>
</dbReference>
<dbReference type="InterPro" id="IPR032506">
    <property type="entry name" value="SGSH_C"/>
</dbReference>
<reference evidence="5 6" key="1">
    <citation type="submission" date="2010-10" db="EMBL/GenBank/DDBJ databases">
        <authorList>
            <person name="Muzny D."/>
            <person name="Qin X."/>
            <person name="Deng J."/>
            <person name="Jiang H."/>
            <person name="Liu Y."/>
            <person name="Qu J."/>
            <person name="Song X.-Z."/>
            <person name="Zhang L."/>
            <person name="Thornton R."/>
            <person name="Coyle M."/>
            <person name="Francisco L."/>
            <person name="Jackson L."/>
            <person name="Javaid M."/>
            <person name="Korchina V."/>
            <person name="Kovar C."/>
            <person name="Mata R."/>
            <person name="Mathew T."/>
            <person name="Ngo R."/>
            <person name="Nguyen L."/>
            <person name="Nguyen N."/>
            <person name="Okwuonu G."/>
            <person name="Ongeri F."/>
            <person name="Pham C."/>
            <person name="Simmons D."/>
            <person name="Wilczek-Boney K."/>
            <person name="Hale W."/>
            <person name="Jakkamsetti A."/>
            <person name="Pham P."/>
            <person name="Ruth R."/>
            <person name="San Lucas F."/>
            <person name="Warren J."/>
            <person name="Zhang J."/>
            <person name="Zhao Z."/>
            <person name="Zhou C."/>
            <person name="Zhu D."/>
            <person name="Lee S."/>
            <person name="Bess C."/>
            <person name="Blankenburg K."/>
            <person name="Forbes L."/>
            <person name="Fu Q."/>
            <person name="Gubbala S."/>
            <person name="Hirani K."/>
            <person name="Jayaseelan J.C."/>
            <person name="Lara F."/>
            <person name="Munidasa M."/>
            <person name="Palculict T."/>
            <person name="Patil S."/>
            <person name="Pu L.-L."/>
            <person name="Saada N."/>
            <person name="Tang L."/>
            <person name="Weissenberger G."/>
            <person name="Zhu Y."/>
            <person name="Hemphill L."/>
            <person name="Shang Y."/>
            <person name="Youmans B."/>
            <person name="Ayvaz T."/>
            <person name="Ross M."/>
            <person name="Santibanez J."/>
            <person name="Aqrawi P."/>
            <person name="Gross S."/>
            <person name="Joshi V."/>
            <person name="Fowler G."/>
            <person name="Nazareth L."/>
            <person name="Reid J."/>
            <person name="Worley K."/>
            <person name="Petrosino J."/>
            <person name="Highlander S."/>
            <person name="Gibbs R."/>
        </authorList>
    </citation>
    <scope>NUCLEOTIDE SEQUENCE [LARGE SCALE GENOMIC DNA]</scope>
    <source>
        <strain evidence="5 6">F0287</strain>
    </source>
</reference>
<dbReference type="PROSITE" id="PS00149">
    <property type="entry name" value="SULFATASE_2"/>
    <property type="match status" value="1"/>
</dbReference>
<keyword evidence="3" id="KW-1133">Transmembrane helix</keyword>
<dbReference type="SUPFAM" id="SSF53649">
    <property type="entry name" value="Alkaline phosphatase-like"/>
    <property type="match status" value="1"/>
</dbReference>
<dbReference type="Gene3D" id="3.40.720.10">
    <property type="entry name" value="Alkaline Phosphatase, subunit A"/>
    <property type="match status" value="1"/>
</dbReference>
<comment type="similarity">
    <text evidence="1">Belongs to the sulfatase family.</text>
</comment>
<dbReference type="GO" id="GO:0016787">
    <property type="term" value="F:hydrolase activity"/>
    <property type="evidence" value="ECO:0007669"/>
    <property type="project" value="UniProtKB-KW"/>
</dbReference>
<feature type="domain" description="N-sulphoglucosamine sulphohydrolase C-terminal" evidence="4">
    <location>
        <begin position="381"/>
        <end position="528"/>
    </location>
</feature>